<dbReference type="PANTHER" id="PTHR22929:SF0">
    <property type="entry name" value="TRANSCRIPTION FACTOR TFIIIB COMPONENT B'' HOMOLOG"/>
    <property type="match status" value="1"/>
</dbReference>
<accession>A0A9W8E635</accession>
<feature type="compositionally biased region" description="Polar residues" evidence="1">
    <location>
        <begin position="145"/>
        <end position="168"/>
    </location>
</feature>
<dbReference type="GO" id="GO:0000126">
    <property type="term" value="C:transcription factor TFIIIB complex"/>
    <property type="evidence" value="ECO:0007669"/>
    <property type="project" value="TreeGrafter"/>
</dbReference>
<feature type="region of interest" description="Disordered" evidence="1">
    <location>
        <begin position="1"/>
        <end position="202"/>
    </location>
</feature>
<dbReference type="SUPFAM" id="SSF46689">
    <property type="entry name" value="Homeodomain-like"/>
    <property type="match status" value="1"/>
</dbReference>
<organism evidence="3 4">
    <name type="scientific">Dispira parvispora</name>
    <dbReference type="NCBI Taxonomy" id="1520584"/>
    <lineage>
        <taxon>Eukaryota</taxon>
        <taxon>Fungi</taxon>
        <taxon>Fungi incertae sedis</taxon>
        <taxon>Zoopagomycota</taxon>
        <taxon>Kickxellomycotina</taxon>
        <taxon>Dimargaritomycetes</taxon>
        <taxon>Dimargaritales</taxon>
        <taxon>Dimargaritaceae</taxon>
        <taxon>Dispira</taxon>
    </lineage>
</organism>
<reference evidence="3" key="1">
    <citation type="submission" date="2022-07" db="EMBL/GenBank/DDBJ databases">
        <title>Phylogenomic reconstructions and comparative analyses of Kickxellomycotina fungi.</title>
        <authorList>
            <person name="Reynolds N.K."/>
            <person name="Stajich J.E."/>
            <person name="Barry K."/>
            <person name="Grigoriev I.V."/>
            <person name="Crous P."/>
            <person name="Smith M.E."/>
        </authorList>
    </citation>
    <scope>NUCLEOTIDE SEQUENCE</scope>
    <source>
        <strain evidence="3">RSA 1196</strain>
    </source>
</reference>
<comment type="caution">
    <text evidence="3">The sequence shown here is derived from an EMBL/GenBank/DDBJ whole genome shotgun (WGS) entry which is preliminary data.</text>
</comment>
<dbReference type="OrthoDB" id="272624at2759"/>
<feature type="compositionally biased region" description="Polar residues" evidence="1">
    <location>
        <begin position="290"/>
        <end position="301"/>
    </location>
</feature>
<proteinExistence type="predicted"/>
<feature type="compositionally biased region" description="Basic and acidic residues" evidence="1">
    <location>
        <begin position="189"/>
        <end position="200"/>
    </location>
</feature>
<dbReference type="SMART" id="SM00717">
    <property type="entry name" value="SANT"/>
    <property type="match status" value="1"/>
</dbReference>
<name>A0A9W8E635_9FUNG</name>
<evidence type="ECO:0000259" key="2">
    <source>
        <dbReference type="SMART" id="SM00717"/>
    </source>
</evidence>
<protein>
    <recommendedName>
        <fullName evidence="2">Myb-like domain-containing protein</fullName>
    </recommendedName>
</protein>
<gene>
    <name evidence="3" type="ORF">IWQ62_000392</name>
</gene>
<keyword evidence="4" id="KW-1185">Reference proteome</keyword>
<feature type="compositionally biased region" description="Basic residues" evidence="1">
    <location>
        <begin position="18"/>
        <end position="29"/>
    </location>
</feature>
<dbReference type="InterPro" id="IPR001005">
    <property type="entry name" value="SANT/Myb"/>
</dbReference>
<sequence length="511" mass="55435">MSALTSLRIDKGQTRFAPKVKARPARKPAKSKEAPPEVPPASGEPTVESTKDQDVSQASSLPSVQHLATSVTKQVPVTTSGISIAPPSREPVATPIVATAHQATQGTPIGAPGTAPTSSKVPGIAIEAPSQKRSTPTKGMAIATPSATKAGTTTRANRAKRSASTQENAMDENGSTSKPRSRKTPRSTTKRENNAPKTWEEYLAEPEEDLSHLPIEYFCKFQRRGLPMKSTVEKEWNDYQKKLTSSLKNTTDASESKGEQTVPQKSTPSSESTTNLEGKSAVKVQPPQEPSTAKFSETSGAPQVRIVNGRVEVNEESLSVGLTQLAQDPEGHANMTIVDESVHGRYINSMTYNKKKPGHVARWTNEETLLFFQLLSRYGSDFNMISAAMGGDRTREQVRNKFRREEKIRPALITRALLNRPISDHDIGSQPLPTFKDLPTPPPTQLSEVPEANSQDSVPADQKSQDEKDTVVEAPQSRKMSLAESEVSDTSPSNVALTKEIKEEIVGMLPS</sequence>
<feature type="region of interest" description="Disordered" evidence="1">
    <location>
        <begin position="246"/>
        <end position="301"/>
    </location>
</feature>
<dbReference type="InterPro" id="IPR009057">
    <property type="entry name" value="Homeodomain-like_sf"/>
</dbReference>
<dbReference type="PANTHER" id="PTHR22929">
    <property type="entry name" value="RNA POLYMERASE III TRANSCRIPTION INITIATION FACTOR B"/>
    <property type="match status" value="1"/>
</dbReference>
<dbReference type="GO" id="GO:0001156">
    <property type="term" value="F:TFIIIC-class transcription factor complex binding"/>
    <property type="evidence" value="ECO:0007669"/>
    <property type="project" value="TreeGrafter"/>
</dbReference>
<feature type="compositionally biased region" description="Polar residues" evidence="1">
    <location>
        <begin position="246"/>
        <end position="277"/>
    </location>
</feature>
<dbReference type="AlphaFoldDB" id="A0A9W8E635"/>
<dbReference type="EMBL" id="JANBPY010000023">
    <property type="protein sequence ID" value="KAJ1969790.1"/>
    <property type="molecule type" value="Genomic_DNA"/>
</dbReference>
<dbReference type="Pfam" id="PF15963">
    <property type="entry name" value="Myb_DNA-bind_7"/>
    <property type="match status" value="1"/>
</dbReference>
<dbReference type="Proteomes" id="UP001150925">
    <property type="component" value="Unassembled WGS sequence"/>
</dbReference>
<feature type="region of interest" description="Disordered" evidence="1">
    <location>
        <begin position="423"/>
        <end position="499"/>
    </location>
</feature>
<evidence type="ECO:0000313" key="4">
    <source>
        <dbReference type="Proteomes" id="UP001150925"/>
    </source>
</evidence>
<dbReference type="Gene3D" id="1.20.58.1880">
    <property type="match status" value="1"/>
</dbReference>
<evidence type="ECO:0000313" key="3">
    <source>
        <dbReference type="EMBL" id="KAJ1969790.1"/>
    </source>
</evidence>
<feature type="domain" description="Myb-like" evidence="2">
    <location>
        <begin position="359"/>
        <end position="408"/>
    </location>
</feature>
<feature type="compositionally biased region" description="Polar residues" evidence="1">
    <location>
        <begin position="55"/>
        <end position="82"/>
    </location>
</feature>
<dbReference type="CDD" id="cd00167">
    <property type="entry name" value="SANT"/>
    <property type="match status" value="1"/>
</dbReference>
<dbReference type="GO" id="GO:0070898">
    <property type="term" value="P:RNA polymerase III preinitiation complex assembly"/>
    <property type="evidence" value="ECO:0007669"/>
    <property type="project" value="TreeGrafter"/>
</dbReference>
<evidence type="ECO:0000256" key="1">
    <source>
        <dbReference type="SAM" id="MobiDB-lite"/>
    </source>
</evidence>
<dbReference type="InterPro" id="IPR039467">
    <property type="entry name" value="TFIIIB_B''_Myb"/>
</dbReference>